<reference evidence="2 3" key="1">
    <citation type="journal article" date="2012" name="Genome Biol.">
        <title>Sequencing three crocodilian genomes to illuminate the evolution of archosaurs and amniotes.</title>
        <authorList>
            <person name="St John J.A."/>
            <person name="Braun E.L."/>
            <person name="Isberg S.R."/>
            <person name="Miles L.G."/>
            <person name="Chong A.Y."/>
            <person name="Gongora J."/>
            <person name="Dalzell P."/>
            <person name="Moran C."/>
            <person name="Bed'hom B."/>
            <person name="Abzhanov A."/>
            <person name="Burgess S.C."/>
            <person name="Cooksey A.M."/>
            <person name="Castoe T.A."/>
            <person name="Crawford N.G."/>
            <person name="Densmore L.D."/>
            <person name="Drew J.C."/>
            <person name="Edwards S.V."/>
            <person name="Faircloth B.C."/>
            <person name="Fujita M.K."/>
            <person name="Greenwold M.J."/>
            <person name="Hoffmann F.G."/>
            <person name="Howard J.M."/>
            <person name="Iguchi T."/>
            <person name="Janes D.E."/>
            <person name="Khan S.Y."/>
            <person name="Kohno S."/>
            <person name="de Koning A.J."/>
            <person name="Lance S.L."/>
            <person name="McCarthy F.M."/>
            <person name="McCormack J.E."/>
            <person name="Merchant M.E."/>
            <person name="Peterson D.G."/>
            <person name="Pollock D.D."/>
            <person name="Pourmand N."/>
            <person name="Raney B.J."/>
            <person name="Roessler K.A."/>
            <person name="Sanford J.R."/>
            <person name="Sawyer R.H."/>
            <person name="Schmidt C.J."/>
            <person name="Triplett E.W."/>
            <person name="Tuberville T.D."/>
            <person name="Venegas-Anaya M."/>
            <person name="Howard J.T."/>
            <person name="Jarvis E.D."/>
            <person name="Guillette L.J.Jr."/>
            <person name="Glenn T.C."/>
            <person name="Green R.E."/>
            <person name="Ray D.A."/>
        </authorList>
    </citation>
    <scope>NUCLEOTIDE SEQUENCE [LARGE SCALE GENOMIC DNA]</scope>
    <source>
        <strain evidence="2">KSC_2009_1</strain>
    </source>
</reference>
<dbReference type="AlphaFoldDB" id="A0A151NBK5"/>
<evidence type="ECO:0000313" key="2">
    <source>
        <dbReference type="EMBL" id="KYO34157.1"/>
    </source>
</evidence>
<feature type="region of interest" description="Disordered" evidence="1">
    <location>
        <begin position="69"/>
        <end position="105"/>
    </location>
</feature>
<gene>
    <name evidence="2" type="ORF">Y1Q_0002459</name>
</gene>
<keyword evidence="3" id="KW-1185">Reference proteome</keyword>
<name>A0A151NBK5_ALLMI</name>
<dbReference type="Proteomes" id="UP000050525">
    <property type="component" value="Unassembled WGS sequence"/>
</dbReference>
<protein>
    <submittedName>
        <fullName evidence="2">Uncharacterized protein</fullName>
    </submittedName>
</protein>
<comment type="caution">
    <text evidence="2">The sequence shown here is derived from an EMBL/GenBank/DDBJ whole genome shotgun (WGS) entry which is preliminary data.</text>
</comment>
<accession>A0A151NBK5</accession>
<evidence type="ECO:0000313" key="3">
    <source>
        <dbReference type="Proteomes" id="UP000050525"/>
    </source>
</evidence>
<organism evidence="2 3">
    <name type="scientific">Alligator mississippiensis</name>
    <name type="common">American alligator</name>
    <dbReference type="NCBI Taxonomy" id="8496"/>
    <lineage>
        <taxon>Eukaryota</taxon>
        <taxon>Metazoa</taxon>
        <taxon>Chordata</taxon>
        <taxon>Craniata</taxon>
        <taxon>Vertebrata</taxon>
        <taxon>Euteleostomi</taxon>
        <taxon>Archelosauria</taxon>
        <taxon>Archosauria</taxon>
        <taxon>Crocodylia</taxon>
        <taxon>Alligatoridae</taxon>
        <taxon>Alligatorinae</taxon>
        <taxon>Alligator</taxon>
    </lineage>
</organism>
<evidence type="ECO:0000256" key="1">
    <source>
        <dbReference type="SAM" id="MobiDB-lite"/>
    </source>
</evidence>
<proteinExistence type="predicted"/>
<dbReference type="EMBL" id="AKHW03003565">
    <property type="protein sequence ID" value="KYO34157.1"/>
    <property type="molecule type" value="Genomic_DNA"/>
</dbReference>
<sequence length="105" mass="11649">MGLSLDVCQAGRGGQHAWQLEPSPCSEALERARDNLPDILKLEERKTGSSWQGDDGFCSCELPPECAKFPDQHLGPEPQEALEGEEKPSSRGPRWEHTAWSHLVL</sequence>
<feature type="compositionally biased region" description="Basic and acidic residues" evidence="1">
    <location>
        <begin position="84"/>
        <end position="99"/>
    </location>
</feature>